<dbReference type="Proteomes" id="UP000198804">
    <property type="component" value="Unassembled WGS sequence"/>
</dbReference>
<name>A0A1I4MK10_9HYPH</name>
<evidence type="ECO:0000313" key="2">
    <source>
        <dbReference type="Proteomes" id="UP000198804"/>
    </source>
</evidence>
<dbReference type="EMBL" id="FOSV01000039">
    <property type="protein sequence ID" value="SFM03405.1"/>
    <property type="molecule type" value="Genomic_DNA"/>
</dbReference>
<dbReference type="RefSeq" id="WP_165616549.1">
    <property type="nucleotide sequence ID" value="NZ_FOSV01000039.1"/>
</dbReference>
<gene>
    <name evidence="1" type="ORF">SAMN04488125_13929</name>
</gene>
<evidence type="ECO:0000313" key="1">
    <source>
        <dbReference type="EMBL" id="SFM03405.1"/>
    </source>
</evidence>
<proteinExistence type="predicted"/>
<sequence>MPAEVQSATAAVIDAANRLVAWRRWYLDLPPDRPLPDDLAAALERALAALDAVEGVRT</sequence>
<accession>A0A1I4MK10</accession>
<organism evidence="1 2">
    <name type="scientific">Methylorubrum salsuginis</name>
    <dbReference type="NCBI Taxonomy" id="414703"/>
    <lineage>
        <taxon>Bacteria</taxon>
        <taxon>Pseudomonadati</taxon>
        <taxon>Pseudomonadota</taxon>
        <taxon>Alphaproteobacteria</taxon>
        <taxon>Hyphomicrobiales</taxon>
        <taxon>Methylobacteriaceae</taxon>
        <taxon>Methylorubrum</taxon>
    </lineage>
</organism>
<dbReference type="AlphaFoldDB" id="A0A1I4MK10"/>
<keyword evidence="2" id="KW-1185">Reference proteome</keyword>
<reference evidence="2" key="1">
    <citation type="submission" date="2016-10" db="EMBL/GenBank/DDBJ databases">
        <authorList>
            <person name="Varghese N."/>
            <person name="Submissions S."/>
        </authorList>
    </citation>
    <scope>NUCLEOTIDE SEQUENCE [LARGE SCALE GENOMIC DNA]</scope>
    <source>
        <strain evidence="2">CGMCC 1.6474</strain>
    </source>
</reference>
<protein>
    <submittedName>
        <fullName evidence="1">Uncharacterized protein</fullName>
    </submittedName>
</protein>
<dbReference type="STRING" id="414703.SAMN04488125_13929"/>